<keyword evidence="7" id="KW-0378">Hydrolase</keyword>
<feature type="region of interest" description="Disordered" evidence="5">
    <location>
        <begin position="1"/>
        <end position="21"/>
    </location>
</feature>
<evidence type="ECO:0000256" key="5">
    <source>
        <dbReference type="SAM" id="MobiDB-lite"/>
    </source>
</evidence>
<organism evidence="7 8">
    <name type="scientific">Micrococcus lylae</name>
    <dbReference type="NCBI Taxonomy" id="1273"/>
    <lineage>
        <taxon>Bacteria</taxon>
        <taxon>Bacillati</taxon>
        <taxon>Actinomycetota</taxon>
        <taxon>Actinomycetes</taxon>
        <taxon>Micrococcales</taxon>
        <taxon>Micrococcaceae</taxon>
        <taxon>Micrococcus</taxon>
    </lineage>
</organism>
<evidence type="ECO:0000259" key="6">
    <source>
        <dbReference type="PROSITE" id="PS50893"/>
    </source>
</evidence>
<dbReference type="InterPro" id="IPR050683">
    <property type="entry name" value="Bact_Polysacc_Export_ATP-bd"/>
</dbReference>
<dbReference type="InterPro" id="IPR003593">
    <property type="entry name" value="AAA+_ATPase"/>
</dbReference>
<dbReference type="CDD" id="cd03220">
    <property type="entry name" value="ABC_KpsT_Wzt"/>
    <property type="match status" value="1"/>
</dbReference>
<evidence type="ECO:0000256" key="1">
    <source>
        <dbReference type="ARBA" id="ARBA00005417"/>
    </source>
</evidence>
<dbReference type="EC" id="3.6.3.40" evidence="7"/>
<feature type="domain" description="ABC transporter" evidence="6">
    <location>
        <begin position="48"/>
        <end position="269"/>
    </location>
</feature>
<dbReference type="GO" id="GO:0016887">
    <property type="term" value="F:ATP hydrolysis activity"/>
    <property type="evidence" value="ECO:0007669"/>
    <property type="project" value="InterPro"/>
</dbReference>
<keyword evidence="4 7" id="KW-0067">ATP-binding</keyword>
<dbReference type="SMART" id="SM00382">
    <property type="entry name" value="AAA"/>
    <property type="match status" value="1"/>
</dbReference>
<dbReference type="GO" id="GO:0005524">
    <property type="term" value="F:ATP binding"/>
    <property type="evidence" value="ECO:0007669"/>
    <property type="project" value="UniProtKB-KW"/>
</dbReference>
<gene>
    <name evidence="7" type="ORF">FM125_06175</name>
</gene>
<keyword evidence="3" id="KW-0547">Nucleotide-binding</keyword>
<dbReference type="InterPro" id="IPR017871">
    <property type="entry name" value="ABC_transporter-like_CS"/>
</dbReference>
<evidence type="ECO:0000313" key="7">
    <source>
        <dbReference type="EMBL" id="SJN26491.1"/>
    </source>
</evidence>
<evidence type="ECO:0000256" key="2">
    <source>
        <dbReference type="ARBA" id="ARBA00022448"/>
    </source>
</evidence>
<dbReference type="SUPFAM" id="SSF52540">
    <property type="entry name" value="P-loop containing nucleoside triphosphate hydrolases"/>
    <property type="match status" value="1"/>
</dbReference>
<dbReference type="Gene3D" id="3.40.50.300">
    <property type="entry name" value="P-loop containing nucleotide triphosphate hydrolases"/>
    <property type="match status" value="1"/>
</dbReference>
<comment type="similarity">
    <text evidence="1">Belongs to the ABC transporter superfamily.</text>
</comment>
<proteinExistence type="inferred from homology"/>
<dbReference type="PROSITE" id="PS50893">
    <property type="entry name" value="ABC_TRANSPORTER_2"/>
    <property type="match status" value="1"/>
</dbReference>
<evidence type="ECO:0000313" key="8">
    <source>
        <dbReference type="Proteomes" id="UP000196230"/>
    </source>
</evidence>
<sequence length="300" mass="32596">MTSTDDRNAGESGRADTDASDDARQFGDLTLLATDITLDYPVRIAREEKTRGLFSSAGERGVVHAVRGVCLAARQGEFIGLVGRNGSGKSALLRVLAGVEAPTTGEVFAASKPQLMGVGAALMPHLTGLDNIRIGLLAMGLTPDEVQARIAQVAELADIGDSIRMPMRTYSSGMRARLRFSISVAAKPDIIMIDEALSTGDDAFRERSNQAMKDLIARSGTGFLVNHSAPVIRELCTRVVWMDKGEIVEDGETMRVMKDYSMFMNALRKHGEKKALEVKARYASTFEERIEDIRRGTVDT</sequence>
<evidence type="ECO:0000256" key="3">
    <source>
        <dbReference type="ARBA" id="ARBA00022741"/>
    </source>
</evidence>
<dbReference type="RefSeq" id="WP_070639741.1">
    <property type="nucleotide sequence ID" value="NZ_FUKP01000041.1"/>
</dbReference>
<dbReference type="InterPro" id="IPR003439">
    <property type="entry name" value="ABC_transporter-like_ATP-bd"/>
</dbReference>
<accession>A0A1R4J306</accession>
<dbReference type="Pfam" id="PF00005">
    <property type="entry name" value="ABC_tran"/>
    <property type="match status" value="1"/>
</dbReference>
<dbReference type="InterPro" id="IPR027417">
    <property type="entry name" value="P-loop_NTPase"/>
</dbReference>
<reference evidence="7 8" key="1">
    <citation type="submission" date="2017-02" db="EMBL/GenBank/DDBJ databases">
        <authorList>
            <person name="Peterson S.W."/>
        </authorList>
    </citation>
    <scope>NUCLEOTIDE SEQUENCE [LARGE SCALE GENOMIC DNA]</scope>
    <source>
        <strain evidence="7 8">2B3F</strain>
    </source>
</reference>
<protein>
    <submittedName>
        <fullName evidence="7">Teichoic acid export ATP-binding protein TagH</fullName>
        <ecNumber evidence="7">3.6.3.40</ecNumber>
    </submittedName>
</protein>
<dbReference type="PANTHER" id="PTHR46743">
    <property type="entry name" value="TEICHOIC ACIDS EXPORT ATP-BINDING PROTEIN TAGH"/>
    <property type="match status" value="1"/>
</dbReference>
<keyword evidence="2" id="KW-0813">Transport</keyword>
<dbReference type="GO" id="GO:0016020">
    <property type="term" value="C:membrane"/>
    <property type="evidence" value="ECO:0007669"/>
    <property type="project" value="InterPro"/>
</dbReference>
<dbReference type="AlphaFoldDB" id="A0A1R4J306"/>
<name>A0A1R4J306_9MICC</name>
<evidence type="ECO:0000256" key="4">
    <source>
        <dbReference type="ARBA" id="ARBA00022840"/>
    </source>
</evidence>
<dbReference type="Proteomes" id="UP000196230">
    <property type="component" value="Unassembled WGS sequence"/>
</dbReference>
<dbReference type="GO" id="GO:0140359">
    <property type="term" value="F:ABC-type transporter activity"/>
    <property type="evidence" value="ECO:0007669"/>
    <property type="project" value="InterPro"/>
</dbReference>
<dbReference type="EMBL" id="FUKP01000041">
    <property type="protein sequence ID" value="SJN26491.1"/>
    <property type="molecule type" value="Genomic_DNA"/>
</dbReference>
<dbReference type="PANTHER" id="PTHR46743:SF2">
    <property type="entry name" value="TEICHOIC ACIDS EXPORT ATP-BINDING PROTEIN TAGH"/>
    <property type="match status" value="1"/>
</dbReference>
<dbReference type="PROSITE" id="PS00211">
    <property type="entry name" value="ABC_TRANSPORTER_1"/>
    <property type="match status" value="1"/>
</dbReference>
<dbReference type="InterPro" id="IPR015860">
    <property type="entry name" value="ABC_transpr_TagH-like"/>
</dbReference>